<name>Q04527_XANCA</name>
<protein>
    <submittedName>
        <fullName evidence="5">X.campestris genes for sensor and regulator protein</fullName>
    </submittedName>
</protein>
<evidence type="ECO:0000259" key="4">
    <source>
        <dbReference type="PROSITE" id="PS50110"/>
    </source>
</evidence>
<dbReference type="EMBL" id="X54015">
    <property type="protein sequence ID" value="CAA37961.1"/>
    <property type="molecule type" value="Genomic_DNA"/>
</dbReference>
<dbReference type="InterPro" id="IPR011006">
    <property type="entry name" value="CheY-like_superfamily"/>
</dbReference>
<dbReference type="InterPro" id="IPR050595">
    <property type="entry name" value="Bact_response_regulator"/>
</dbReference>
<accession>Q04527</accession>
<dbReference type="PIR" id="S11912">
    <property type="entry name" value="S11912"/>
</dbReference>
<dbReference type="Pfam" id="PF00072">
    <property type="entry name" value="Response_reg"/>
    <property type="match status" value="1"/>
</dbReference>
<feature type="domain" description="Response regulatory" evidence="4">
    <location>
        <begin position="27"/>
        <end position="142"/>
    </location>
</feature>
<dbReference type="AlphaFoldDB" id="Q04527"/>
<dbReference type="PANTHER" id="PTHR44591:SF19">
    <property type="entry name" value="TWO-COMPONENT RESPONSE REGULATOR-RELATED"/>
    <property type="match status" value="1"/>
</dbReference>
<dbReference type="InterPro" id="IPR000595">
    <property type="entry name" value="cNMP-bd_dom"/>
</dbReference>
<proteinExistence type="predicted"/>
<evidence type="ECO:0000256" key="1">
    <source>
        <dbReference type="ARBA" id="ARBA00022553"/>
    </source>
</evidence>
<dbReference type="PANTHER" id="PTHR44591">
    <property type="entry name" value="STRESS RESPONSE REGULATOR PROTEIN 1"/>
    <property type="match status" value="1"/>
</dbReference>
<organism evidence="5">
    <name type="scientific">Xanthomonas campestris</name>
    <dbReference type="NCBI Taxonomy" id="339"/>
    <lineage>
        <taxon>Bacteria</taxon>
        <taxon>Pseudomonadati</taxon>
        <taxon>Pseudomonadota</taxon>
        <taxon>Gammaproteobacteria</taxon>
        <taxon>Lysobacterales</taxon>
        <taxon>Lysobacteraceae</taxon>
        <taxon>Xanthomonas</taxon>
    </lineage>
</organism>
<dbReference type="SMART" id="SM00448">
    <property type="entry name" value="REC"/>
    <property type="match status" value="1"/>
</dbReference>
<sequence>MSAESAGMASARYLRPESFAESRPDRTLLLLDDEENVLRSLVRLFRRDGYRILAAGNVRDAFDLLATNDVQVILSDQRMSDMSGTEFLGRVKMLYPDTVRLVLSGYTDLATVTEAINRGAIYRFLTKPWNDDELREHIRQAFRTHDELRNGRE</sequence>
<dbReference type="GO" id="GO:0000160">
    <property type="term" value="P:phosphorelay signal transduction system"/>
    <property type="evidence" value="ECO:0007669"/>
    <property type="project" value="InterPro"/>
</dbReference>
<feature type="modified residue" description="4-aspartylphosphate" evidence="2">
    <location>
        <position position="76"/>
    </location>
</feature>
<dbReference type="SUPFAM" id="SSF52172">
    <property type="entry name" value="CheY-like"/>
    <property type="match status" value="1"/>
</dbReference>
<dbReference type="PROSITE" id="PS50042">
    <property type="entry name" value="CNMP_BINDING_3"/>
    <property type="match status" value="1"/>
</dbReference>
<keyword evidence="1 2" id="KW-0597">Phosphoprotein</keyword>
<dbReference type="CDD" id="cd17569">
    <property type="entry name" value="REC_HupR-like"/>
    <property type="match status" value="1"/>
</dbReference>
<evidence type="ECO:0000259" key="3">
    <source>
        <dbReference type="PROSITE" id="PS50042"/>
    </source>
</evidence>
<dbReference type="InterPro" id="IPR001789">
    <property type="entry name" value="Sig_transdc_resp-reg_receiver"/>
</dbReference>
<dbReference type="PROSITE" id="PS50110">
    <property type="entry name" value="RESPONSE_REGULATORY"/>
    <property type="match status" value="1"/>
</dbReference>
<evidence type="ECO:0000256" key="2">
    <source>
        <dbReference type="PROSITE-ProRule" id="PRU00169"/>
    </source>
</evidence>
<evidence type="ECO:0000313" key="5">
    <source>
        <dbReference type="EMBL" id="CAA37961.1"/>
    </source>
</evidence>
<feature type="domain" description="Cyclic nucleotide-binding" evidence="3">
    <location>
        <begin position="45"/>
        <end position="100"/>
    </location>
</feature>
<reference evidence="5" key="1">
    <citation type="journal article" date="1990" name="Mol. Gen. Genet.">
        <title>Use of oligonucleotide probes to identify members of two-component regulatory systems in Xanthomonas campestris pathovar campestris.</title>
        <authorList>
            <person name="Osbourn A.E."/>
            <person name="Clarke B.R."/>
            <person name="Stevens B.J.H."/>
            <person name="Daniels M.J."/>
        </authorList>
    </citation>
    <scope>NUCLEOTIDE SEQUENCE</scope>
    <source>
        <strain evidence="5">Pathovar: campestris</strain>
    </source>
</reference>
<dbReference type="Gene3D" id="3.40.50.2300">
    <property type="match status" value="1"/>
</dbReference>